<evidence type="ECO:0000313" key="4">
    <source>
        <dbReference type="Proteomes" id="UP000095287"/>
    </source>
</evidence>
<dbReference type="InterPro" id="IPR001304">
    <property type="entry name" value="C-type_lectin-like"/>
</dbReference>
<dbReference type="SUPFAM" id="SSF56436">
    <property type="entry name" value="C-type lectin-like"/>
    <property type="match status" value="1"/>
</dbReference>
<dbReference type="CDD" id="cd00037">
    <property type="entry name" value="CLECT"/>
    <property type="match status" value="1"/>
</dbReference>
<dbReference type="InterPro" id="IPR016186">
    <property type="entry name" value="C-type_lectin-like/link_sf"/>
</dbReference>
<evidence type="ECO:0000256" key="1">
    <source>
        <dbReference type="SAM" id="Coils"/>
    </source>
</evidence>
<dbReference type="PANTHER" id="PTHR22803">
    <property type="entry name" value="MANNOSE, PHOSPHOLIPASE, LECTIN RECEPTOR RELATED"/>
    <property type="match status" value="1"/>
</dbReference>
<reference evidence="5" key="1">
    <citation type="submission" date="2016-11" db="UniProtKB">
        <authorList>
            <consortium name="WormBaseParasite"/>
        </authorList>
    </citation>
    <scope>IDENTIFICATION</scope>
</reference>
<dbReference type="SMART" id="SM00034">
    <property type="entry name" value="CLECT"/>
    <property type="match status" value="1"/>
</dbReference>
<dbReference type="PROSITE" id="PS50041">
    <property type="entry name" value="C_TYPE_LECTIN_2"/>
    <property type="match status" value="1"/>
</dbReference>
<evidence type="ECO:0000256" key="2">
    <source>
        <dbReference type="SAM" id="SignalP"/>
    </source>
</evidence>
<dbReference type="Proteomes" id="UP000095287">
    <property type="component" value="Unplaced"/>
</dbReference>
<dbReference type="InterPro" id="IPR050111">
    <property type="entry name" value="C-type_lectin/snaclec_domain"/>
</dbReference>
<evidence type="ECO:0000313" key="5">
    <source>
        <dbReference type="WBParaSite" id="L893_g11796.t1"/>
    </source>
</evidence>
<evidence type="ECO:0000259" key="3">
    <source>
        <dbReference type="PROSITE" id="PS50041"/>
    </source>
</evidence>
<feature type="signal peptide" evidence="2">
    <location>
        <begin position="1"/>
        <end position="19"/>
    </location>
</feature>
<organism evidence="4 5">
    <name type="scientific">Steinernema glaseri</name>
    <dbReference type="NCBI Taxonomy" id="37863"/>
    <lineage>
        <taxon>Eukaryota</taxon>
        <taxon>Metazoa</taxon>
        <taxon>Ecdysozoa</taxon>
        <taxon>Nematoda</taxon>
        <taxon>Chromadorea</taxon>
        <taxon>Rhabditida</taxon>
        <taxon>Tylenchina</taxon>
        <taxon>Panagrolaimomorpha</taxon>
        <taxon>Strongyloidoidea</taxon>
        <taxon>Steinernematidae</taxon>
        <taxon>Steinernema</taxon>
    </lineage>
</organism>
<name>A0A1I7Y1J6_9BILA</name>
<keyword evidence="4" id="KW-1185">Reference proteome</keyword>
<keyword evidence="1" id="KW-0175">Coiled coil</keyword>
<proteinExistence type="predicted"/>
<sequence>MTSPLALNVFALLFGLSCAQFDNQNTYSQNTYVSPEERIRELEEKLTARISQQVTVLRDRIEQLEKQVREMRRSNTYDWIRSDSGSLYKIFTVPKNWDEAQSVCKSFNANLAIIDTEHKNAFVKDLFQKQFGDSESTTDAWIGLKTKAEMTTSDSSYSNFSDSDKVDGCTVIDNEGKWQVKSCALQRVFVCQQINVR</sequence>
<dbReference type="AlphaFoldDB" id="A0A1I7Y1J6"/>
<dbReference type="InterPro" id="IPR016187">
    <property type="entry name" value="CTDL_fold"/>
</dbReference>
<feature type="coiled-coil region" evidence="1">
    <location>
        <begin position="47"/>
        <end position="74"/>
    </location>
</feature>
<feature type="domain" description="C-type lectin" evidence="3">
    <location>
        <begin position="83"/>
        <end position="192"/>
    </location>
</feature>
<keyword evidence="2" id="KW-0732">Signal</keyword>
<protein>
    <submittedName>
        <fullName evidence="5">C-type lectin domain-containing protein</fullName>
    </submittedName>
</protein>
<accession>A0A1I7Y1J6</accession>
<dbReference type="Pfam" id="PF00059">
    <property type="entry name" value="Lectin_C"/>
    <property type="match status" value="1"/>
</dbReference>
<feature type="chain" id="PRO_5009311721" evidence="2">
    <location>
        <begin position="20"/>
        <end position="197"/>
    </location>
</feature>
<dbReference type="Gene3D" id="3.10.100.10">
    <property type="entry name" value="Mannose-Binding Protein A, subunit A"/>
    <property type="match status" value="1"/>
</dbReference>
<dbReference type="WBParaSite" id="L893_g11796.t1">
    <property type="protein sequence ID" value="L893_g11796.t1"/>
    <property type="gene ID" value="L893_g11796"/>
</dbReference>